<reference evidence="1 2" key="1">
    <citation type="submission" date="2016-02" db="EMBL/GenBank/DDBJ databases">
        <title>Complete genome sequence and transcriptome regulation of the pentose utilising yeast Sugiyamaella lignohabitans.</title>
        <authorList>
            <person name="Bellasio M."/>
            <person name="Peymann A."/>
            <person name="Valli M."/>
            <person name="Sipitzky M."/>
            <person name="Graf A."/>
            <person name="Sauer M."/>
            <person name="Marx H."/>
            <person name="Mattanovich D."/>
        </authorList>
    </citation>
    <scope>NUCLEOTIDE SEQUENCE [LARGE SCALE GENOMIC DNA]</scope>
    <source>
        <strain evidence="1 2">CBS 10342</strain>
    </source>
</reference>
<sequence>MLAPTTDSTLTPFLKNNKVGMAEISFSEATSGTASTSTLKKWAEGVASEILSRTGEIILQGPHQVA</sequence>
<dbReference type="GeneID" id="30033938"/>
<evidence type="ECO:0000313" key="2">
    <source>
        <dbReference type="Proteomes" id="UP000189580"/>
    </source>
</evidence>
<keyword evidence="2" id="KW-1185">Reference proteome</keyword>
<gene>
    <name evidence="1" type="ORF">AWJ20_2068</name>
</gene>
<protein>
    <submittedName>
        <fullName evidence="1">Uncharacterized protein</fullName>
    </submittedName>
</protein>
<evidence type="ECO:0000313" key="1">
    <source>
        <dbReference type="EMBL" id="ANB14476.1"/>
    </source>
</evidence>
<accession>A0A167EUK2</accession>
<dbReference type="Proteomes" id="UP000189580">
    <property type="component" value="Chromosome b"/>
</dbReference>
<name>A0A167EUK2_9ASCO</name>
<dbReference type="RefSeq" id="XP_018736953.1">
    <property type="nucleotide sequence ID" value="XM_018878995.1"/>
</dbReference>
<dbReference type="AlphaFoldDB" id="A0A167EUK2"/>
<dbReference type="EMBL" id="CP014503">
    <property type="protein sequence ID" value="ANB14476.1"/>
    <property type="molecule type" value="Genomic_DNA"/>
</dbReference>
<organism evidence="1 2">
    <name type="scientific">Sugiyamaella lignohabitans</name>
    <dbReference type="NCBI Taxonomy" id="796027"/>
    <lineage>
        <taxon>Eukaryota</taxon>
        <taxon>Fungi</taxon>
        <taxon>Dikarya</taxon>
        <taxon>Ascomycota</taxon>
        <taxon>Saccharomycotina</taxon>
        <taxon>Dipodascomycetes</taxon>
        <taxon>Dipodascales</taxon>
        <taxon>Trichomonascaceae</taxon>
        <taxon>Sugiyamaella</taxon>
    </lineage>
</organism>
<proteinExistence type="predicted"/>
<dbReference type="KEGG" id="slb:AWJ20_2068"/>